<dbReference type="RefSeq" id="WP_072904165.1">
    <property type="nucleotide sequence ID" value="NZ_FRAD01000021.1"/>
</dbReference>
<accession>A0A1M6RB50</accession>
<dbReference type="AlphaFoldDB" id="A0A1M6RB50"/>
<sequence>MSTLQCKIGKNKVYQQVLNNKSIFVAPDKVINSWYDSFNYKQEDIERNIEGLRSPQLGALYAIKSHWSVSKEVATIVMPTGERVIIVMGAIYVIKSRVSETLTKYNSCIA</sequence>
<dbReference type="STRING" id="1121331.SAMN02745248_02241"/>
<protein>
    <submittedName>
        <fullName evidence="1">Uncharacterized protein</fullName>
    </submittedName>
</protein>
<evidence type="ECO:0000313" key="1">
    <source>
        <dbReference type="EMBL" id="SHK29693.1"/>
    </source>
</evidence>
<gene>
    <name evidence="1" type="ORF">SAMN02745248_02241</name>
</gene>
<reference evidence="1 2" key="1">
    <citation type="submission" date="2016-11" db="EMBL/GenBank/DDBJ databases">
        <authorList>
            <person name="Jaros S."/>
            <person name="Januszkiewicz K."/>
            <person name="Wedrychowicz H."/>
        </authorList>
    </citation>
    <scope>NUCLEOTIDE SEQUENCE [LARGE SCALE GENOMIC DNA]</scope>
    <source>
        <strain evidence="1 2">DSM 3090</strain>
    </source>
</reference>
<proteinExistence type="predicted"/>
<dbReference type="EMBL" id="FRAD01000021">
    <property type="protein sequence ID" value="SHK29693.1"/>
    <property type="molecule type" value="Genomic_DNA"/>
</dbReference>
<organism evidence="1 2">
    <name type="scientific">Hathewaya proteolytica DSM 3090</name>
    <dbReference type="NCBI Taxonomy" id="1121331"/>
    <lineage>
        <taxon>Bacteria</taxon>
        <taxon>Bacillati</taxon>
        <taxon>Bacillota</taxon>
        <taxon>Clostridia</taxon>
        <taxon>Eubacteriales</taxon>
        <taxon>Clostridiaceae</taxon>
        <taxon>Hathewaya</taxon>
    </lineage>
</organism>
<name>A0A1M6RB50_9CLOT</name>
<evidence type="ECO:0000313" key="2">
    <source>
        <dbReference type="Proteomes" id="UP000183952"/>
    </source>
</evidence>
<dbReference type="Proteomes" id="UP000183952">
    <property type="component" value="Unassembled WGS sequence"/>
</dbReference>
<keyword evidence="2" id="KW-1185">Reference proteome</keyword>